<reference evidence="2 3" key="1">
    <citation type="submission" date="2019-09" db="EMBL/GenBank/DDBJ databases">
        <title>Bird 10,000 Genomes (B10K) Project - Family phase.</title>
        <authorList>
            <person name="Zhang G."/>
        </authorList>
    </citation>
    <scope>NUCLEOTIDE SEQUENCE [LARGE SCALE GENOMIC DNA]</scope>
    <source>
        <strain evidence="2">OUT-0002</strain>
    </source>
</reference>
<feature type="compositionally biased region" description="Polar residues" evidence="1">
    <location>
        <begin position="370"/>
        <end position="416"/>
    </location>
</feature>
<feature type="compositionally biased region" description="Basic and acidic residues" evidence="1">
    <location>
        <begin position="420"/>
        <end position="429"/>
    </location>
</feature>
<feature type="non-terminal residue" evidence="2">
    <location>
        <position position="1"/>
    </location>
</feature>
<feature type="non-terminal residue" evidence="2">
    <location>
        <position position="612"/>
    </location>
</feature>
<evidence type="ECO:0000313" key="2">
    <source>
        <dbReference type="EMBL" id="NXU74359.1"/>
    </source>
</evidence>
<dbReference type="PANTHER" id="PTHR15016:SF6">
    <property type="entry name" value="BREAST CARCINOMA-AMPLIFIED SEQUENCE 1"/>
    <property type="match status" value="1"/>
</dbReference>
<name>A0A7L3N5W2_9AVES</name>
<gene>
    <name evidence="2" type="primary">Bcas1</name>
    <name evidence="2" type="ORF">OREMEL_R07768</name>
</gene>
<feature type="compositionally biased region" description="Basic and acidic residues" evidence="1">
    <location>
        <begin position="453"/>
        <end position="488"/>
    </location>
</feature>
<dbReference type="AlphaFoldDB" id="A0A7L3N5W2"/>
<dbReference type="Proteomes" id="UP000579904">
    <property type="component" value="Unassembled WGS sequence"/>
</dbReference>
<proteinExistence type="predicted"/>
<accession>A0A7L3N5W2</accession>
<evidence type="ECO:0000256" key="1">
    <source>
        <dbReference type="SAM" id="MobiDB-lite"/>
    </source>
</evidence>
<feature type="compositionally biased region" description="Basic and acidic residues" evidence="1">
    <location>
        <begin position="566"/>
        <end position="579"/>
    </location>
</feature>
<feature type="compositionally biased region" description="Basic and acidic residues" evidence="1">
    <location>
        <begin position="307"/>
        <end position="324"/>
    </location>
</feature>
<dbReference type="EMBL" id="VZUB01003478">
    <property type="protein sequence ID" value="NXU74359.1"/>
    <property type="molecule type" value="Genomic_DNA"/>
</dbReference>
<evidence type="ECO:0000313" key="3">
    <source>
        <dbReference type="Proteomes" id="UP000579904"/>
    </source>
</evidence>
<dbReference type="PANTHER" id="PTHR15016">
    <property type="entry name" value="BREAST CARCINOMA-AMPLIFIED SEQUENCE 1"/>
    <property type="match status" value="1"/>
</dbReference>
<feature type="region of interest" description="Disordered" evidence="1">
    <location>
        <begin position="110"/>
        <end position="612"/>
    </location>
</feature>
<sequence>MGNTMSVLEEVEEDNTCTVKSYQALSESPENIKNGSVAFVQTHSPAMNGEVAAKASVAGDNVAVSSPKTMEQSPVPEAGRQSLGIAARRAQPAAQSRSVFAFPWAVPGRTEDPATDSSVGSAKLDVSSGVPRVNKGPSDSVEVPVAAAGQENPHKNLSQAPPAASLGDIHLAASVTPEGEETATSKPKQVTFFDRFFKLEKGKERSKPQTDPQEERQASELPNGHSTKEEAAGSQSTSGSVLQGKASASEIDDCNQKALWQDSAGVKGLTAEQPEKAEVKEENPQPAAAADNSVMSFLKTLVSSSKAESKSDSEDKGLKAEKGHGGQPAPKSAAESQTKGTKKKKSDSPRLGHSTFSKLFRHKAAKETRQTTNTKSTEQQPLTSVKSDKNVPSSQEPQTAKQNTKAPEPAAQQQAVGTEVLKEVTKEKASSTPMPLSKLFWKKNASEEAEIVSNEKADASLEAVAPDKDESKSPEPAEVKPRKEESKTPKANLRKFFKLTLNSTERPVAPAETEPMGQKSKASSKDKKSTVELSKQKGSRQETREQPDSREQPAAETDSIQNGGDASKEPSFKKTEKRQSLGGFFKGLGSKRTSDAEVQTDPVSILPAGKSK</sequence>
<dbReference type="InterPro" id="IPR026115">
    <property type="entry name" value="NABC1"/>
</dbReference>
<feature type="compositionally biased region" description="Basic and acidic residues" evidence="1">
    <location>
        <begin position="539"/>
        <end position="553"/>
    </location>
</feature>
<dbReference type="GO" id="GO:0042552">
    <property type="term" value="P:myelination"/>
    <property type="evidence" value="ECO:0007669"/>
    <property type="project" value="TreeGrafter"/>
</dbReference>
<keyword evidence="3" id="KW-1185">Reference proteome</keyword>
<feature type="compositionally biased region" description="Basic and acidic residues" evidence="1">
    <location>
        <begin position="273"/>
        <end position="283"/>
    </location>
</feature>
<dbReference type="OrthoDB" id="8962384at2759"/>
<feature type="compositionally biased region" description="Basic and acidic residues" evidence="1">
    <location>
        <begin position="195"/>
        <end position="218"/>
    </location>
</feature>
<organism evidence="2 3">
    <name type="scientific">Oreotrochilus melanogaster</name>
    <dbReference type="NCBI Taxonomy" id="689266"/>
    <lineage>
        <taxon>Eukaryota</taxon>
        <taxon>Metazoa</taxon>
        <taxon>Chordata</taxon>
        <taxon>Craniata</taxon>
        <taxon>Vertebrata</taxon>
        <taxon>Euteleostomi</taxon>
        <taxon>Archelosauria</taxon>
        <taxon>Archosauria</taxon>
        <taxon>Dinosauria</taxon>
        <taxon>Saurischia</taxon>
        <taxon>Theropoda</taxon>
        <taxon>Coelurosauria</taxon>
        <taxon>Aves</taxon>
        <taxon>Neognathae</taxon>
        <taxon>Neoaves</taxon>
        <taxon>Strisores</taxon>
        <taxon>Apodiformes</taxon>
        <taxon>Trochilidae</taxon>
        <taxon>Oreotrochilus</taxon>
    </lineage>
</organism>
<protein>
    <submittedName>
        <fullName evidence="2">BCAS1 protein</fullName>
    </submittedName>
</protein>
<comment type="caution">
    <text evidence="2">The sequence shown here is derived from an EMBL/GenBank/DDBJ whole genome shotgun (WGS) entry which is preliminary data.</text>
</comment>